<dbReference type="NCBIfam" id="TIGR00763">
    <property type="entry name" value="lon"/>
    <property type="match status" value="1"/>
</dbReference>
<dbReference type="Gene3D" id="1.20.58.1480">
    <property type="match status" value="1"/>
</dbReference>
<evidence type="ECO:0000256" key="2">
    <source>
        <dbReference type="ARBA" id="ARBA00022670"/>
    </source>
</evidence>
<keyword evidence="16" id="KW-1185">Reference proteome</keyword>
<dbReference type="InterPro" id="IPR054594">
    <property type="entry name" value="Lon_lid"/>
</dbReference>
<dbReference type="SUPFAM" id="SSF54211">
    <property type="entry name" value="Ribosomal protein S5 domain 2-like"/>
    <property type="match status" value="1"/>
</dbReference>
<evidence type="ECO:0000256" key="10">
    <source>
        <dbReference type="PROSITE-ProRule" id="PRU01122"/>
    </source>
</evidence>
<dbReference type="InterPro" id="IPR003959">
    <property type="entry name" value="ATPase_AAA_core"/>
</dbReference>
<dbReference type="AlphaFoldDB" id="A0A8H7RE25"/>
<gene>
    <name evidence="15" type="ORF">INT47_010900</name>
</gene>
<dbReference type="PIRSF" id="PIRSF001174">
    <property type="entry name" value="Lon_proteas"/>
    <property type="match status" value="1"/>
</dbReference>
<dbReference type="GO" id="GO:0030163">
    <property type="term" value="P:protein catabolic process"/>
    <property type="evidence" value="ECO:0007669"/>
    <property type="project" value="InterPro"/>
</dbReference>
<evidence type="ECO:0000256" key="12">
    <source>
        <dbReference type="RuleBase" id="RU000592"/>
    </source>
</evidence>
<evidence type="ECO:0000256" key="4">
    <source>
        <dbReference type="ARBA" id="ARBA00022801"/>
    </source>
</evidence>
<dbReference type="Pfam" id="PF00004">
    <property type="entry name" value="AAA"/>
    <property type="match status" value="1"/>
</dbReference>
<keyword evidence="5 10" id="KW-0720">Serine protease</keyword>
<keyword evidence="2 10" id="KW-0645">Protease</keyword>
<dbReference type="SUPFAM" id="SSF88697">
    <property type="entry name" value="PUA domain-like"/>
    <property type="match status" value="1"/>
</dbReference>
<dbReference type="InterPro" id="IPR004815">
    <property type="entry name" value="Lon_bac/euk-typ"/>
</dbReference>
<feature type="non-terminal residue" evidence="15">
    <location>
        <position position="1"/>
    </location>
</feature>
<evidence type="ECO:0000256" key="7">
    <source>
        <dbReference type="ARBA" id="ARBA00023016"/>
    </source>
</evidence>
<evidence type="ECO:0000259" key="13">
    <source>
        <dbReference type="PROSITE" id="PS51786"/>
    </source>
</evidence>
<accession>A0A8H7RE25</accession>
<comment type="caution">
    <text evidence="15">The sequence shown here is derived from an EMBL/GenBank/DDBJ whole genome shotgun (WGS) entry which is preliminary data.</text>
</comment>
<evidence type="ECO:0000256" key="11">
    <source>
        <dbReference type="RuleBase" id="RU000591"/>
    </source>
</evidence>
<dbReference type="GO" id="GO:0004176">
    <property type="term" value="F:ATP-dependent peptidase activity"/>
    <property type="evidence" value="ECO:0007669"/>
    <property type="project" value="UniProtKB-UniRule"/>
</dbReference>
<feature type="active site" evidence="8 10">
    <location>
        <position position="803"/>
    </location>
</feature>
<sequence length="870" mass="97446">FPENVIVVPLENKVLLPSVILRLMIRGKQANDLTRSYFRQASSTTTNKVDVYVACIPLQPNFNTKNQTETALVEGDHAVSQAPQVPLPSHRVENQTLNDDGLTSEVNRHQLLEYGCLARIIRVQRSGANLFGVFVEGITRFKVNHFYQNTPSMIPYPSCWMVNATYVTDDVRIMKELSLEEKQTVAKFKELSQIFVSKMRELQLPETLLAQLSKVVNTTPVSSLADLLVALIETTFEERLFMLATPLLKDRLTLASEWMTRQLHVLQISDTLGSGIDGKLSQRQREFYLRQQLEAIQNELKSDQKTDNKAFKIPLGEDELSDLHSKLAQANLPNDIVILAQRELKRLKRLQTSSSEWAVSRNYLEWLSDLPWGSKSSQQLDIQKSKYQLDCDHFGLNHVKKRIIEYLSVIKVKGDLKAPILCLVGPPGVGKTSLGKSIAQSMSREFHRISLGGVRDEADIRGHRRTYVGAMPGLVIQGLKKCKVNNPLFLLDEIDKLVHSSHHGDPAAALLEVLDPEQNNTFSDHYLNVPFDLSNILFIATANSLDTIPGPLLDRMEVIELHGYTFEEKLHIAKTHLVPKQTLAHGLHEGHIELPDDVIMYIAENYTRESGVRTLERTLASVVRSKCVELAELRENNKEDDYNPSVSIFDIKSILGNIKYEKEVSERDAYPGVVTGLAYSGSGNGGILFVEATKMPGNGNLHLTGSLGNVIQESAKLALSWVKSHAFTLKLTSNPREKMVEHDDIHIHFPAGSISKDGPSAGVTLVCAIVSLYSGYRVQPTTAMTGEISLRGQVLPVGGIKEKVISAHRAGIRKIIMPLRNQMDVEQDVPEKIKDDIHFVFAKNIWEVLEAALVTNESEKWSTRIYESQL</sequence>
<dbReference type="Pfam" id="PF22667">
    <property type="entry name" value="Lon_lid"/>
    <property type="match status" value="1"/>
</dbReference>
<dbReference type="GO" id="GO:0005524">
    <property type="term" value="F:ATP binding"/>
    <property type="evidence" value="ECO:0007669"/>
    <property type="project" value="UniProtKB-KW"/>
</dbReference>
<reference evidence="15" key="1">
    <citation type="submission" date="2020-12" db="EMBL/GenBank/DDBJ databases">
        <title>Metabolic potential, ecology and presence of endohyphal bacteria is reflected in genomic diversity of Mucoromycotina.</title>
        <authorList>
            <person name="Muszewska A."/>
            <person name="Okrasinska A."/>
            <person name="Steczkiewicz K."/>
            <person name="Drgas O."/>
            <person name="Orlowska M."/>
            <person name="Perlinska-Lenart U."/>
            <person name="Aleksandrzak-Piekarczyk T."/>
            <person name="Szatraj K."/>
            <person name="Zielenkiewicz U."/>
            <person name="Pilsyk S."/>
            <person name="Malc E."/>
            <person name="Mieczkowski P."/>
            <person name="Kruszewska J.S."/>
            <person name="Biernat P."/>
            <person name="Pawlowska J."/>
        </authorList>
    </citation>
    <scope>NUCLEOTIDE SEQUENCE</scope>
    <source>
        <strain evidence="15">WA0000017839</strain>
    </source>
</reference>
<dbReference type="InterPro" id="IPR003111">
    <property type="entry name" value="Lon_prtase_N"/>
</dbReference>
<evidence type="ECO:0000256" key="9">
    <source>
        <dbReference type="PIRSR" id="PIRSR001174-2"/>
    </source>
</evidence>
<dbReference type="PROSITE" id="PS51787">
    <property type="entry name" value="LON_N"/>
    <property type="match status" value="1"/>
</dbReference>
<feature type="domain" description="Lon N-terminal" evidence="14">
    <location>
        <begin position="5"/>
        <end position="263"/>
    </location>
</feature>
<dbReference type="CDD" id="cd19500">
    <property type="entry name" value="RecA-like_Lon"/>
    <property type="match status" value="1"/>
</dbReference>
<dbReference type="InterPro" id="IPR008269">
    <property type="entry name" value="Lon_proteolytic"/>
</dbReference>
<protein>
    <recommendedName>
        <fullName evidence="12">Lon protease homolog</fullName>
        <ecNumber evidence="12">3.4.21.-</ecNumber>
    </recommendedName>
</protein>
<feature type="domain" description="Lon proteolytic" evidence="13">
    <location>
        <begin position="668"/>
        <end position="855"/>
    </location>
</feature>
<evidence type="ECO:0000256" key="3">
    <source>
        <dbReference type="ARBA" id="ARBA00022741"/>
    </source>
</evidence>
<dbReference type="Gene3D" id="1.20.5.5270">
    <property type="match status" value="1"/>
</dbReference>
<dbReference type="PROSITE" id="PS01046">
    <property type="entry name" value="LON_SER"/>
    <property type="match status" value="1"/>
</dbReference>
<dbReference type="PROSITE" id="PS51786">
    <property type="entry name" value="LON_PROTEOLYTIC"/>
    <property type="match status" value="1"/>
</dbReference>
<dbReference type="GO" id="GO:0016887">
    <property type="term" value="F:ATP hydrolysis activity"/>
    <property type="evidence" value="ECO:0007669"/>
    <property type="project" value="InterPro"/>
</dbReference>
<dbReference type="FunFam" id="3.30.230.10:FF:000019">
    <property type="entry name" value="Lon protease homolog 2, peroxisomal"/>
    <property type="match status" value="1"/>
</dbReference>
<dbReference type="InterPro" id="IPR046336">
    <property type="entry name" value="Lon_prtase_N_sf"/>
</dbReference>
<dbReference type="Gene3D" id="3.30.230.10">
    <property type="match status" value="1"/>
</dbReference>
<keyword evidence="6 9" id="KW-0067">ATP-binding</keyword>
<evidence type="ECO:0000313" key="16">
    <source>
        <dbReference type="Proteomes" id="UP000603453"/>
    </source>
</evidence>
<dbReference type="InterPro" id="IPR020568">
    <property type="entry name" value="Ribosomal_Su5_D2-typ_SF"/>
</dbReference>
<dbReference type="GO" id="GO:0004252">
    <property type="term" value="F:serine-type endopeptidase activity"/>
    <property type="evidence" value="ECO:0007669"/>
    <property type="project" value="UniProtKB-UniRule"/>
</dbReference>
<evidence type="ECO:0000256" key="8">
    <source>
        <dbReference type="PIRSR" id="PIRSR001174-1"/>
    </source>
</evidence>
<keyword evidence="1" id="KW-0963">Cytoplasm</keyword>
<proteinExistence type="inferred from homology"/>
<evidence type="ECO:0000256" key="1">
    <source>
        <dbReference type="ARBA" id="ARBA00022490"/>
    </source>
</evidence>
<dbReference type="SUPFAM" id="SSF52540">
    <property type="entry name" value="P-loop containing nucleoside triphosphate hydrolases"/>
    <property type="match status" value="1"/>
</dbReference>
<keyword evidence="7" id="KW-0346">Stress response</keyword>
<evidence type="ECO:0000256" key="5">
    <source>
        <dbReference type="ARBA" id="ARBA00022825"/>
    </source>
</evidence>
<evidence type="ECO:0000259" key="14">
    <source>
        <dbReference type="PROSITE" id="PS51787"/>
    </source>
</evidence>
<dbReference type="PRINTS" id="PR00830">
    <property type="entry name" value="ENDOLAPTASE"/>
</dbReference>
<organism evidence="15 16">
    <name type="scientific">Mucor saturninus</name>
    <dbReference type="NCBI Taxonomy" id="64648"/>
    <lineage>
        <taxon>Eukaryota</taxon>
        <taxon>Fungi</taxon>
        <taxon>Fungi incertae sedis</taxon>
        <taxon>Mucoromycota</taxon>
        <taxon>Mucoromycotina</taxon>
        <taxon>Mucoromycetes</taxon>
        <taxon>Mucorales</taxon>
        <taxon>Mucorineae</taxon>
        <taxon>Mucoraceae</taxon>
        <taxon>Mucor</taxon>
    </lineage>
</organism>
<feature type="binding site" evidence="9">
    <location>
        <begin position="425"/>
        <end position="432"/>
    </location>
    <ligand>
        <name>ATP</name>
        <dbReference type="ChEBI" id="CHEBI:30616"/>
    </ligand>
</feature>
<dbReference type="EMBL" id="JAEPRD010000022">
    <property type="protein sequence ID" value="KAG2207916.1"/>
    <property type="molecule type" value="Genomic_DNA"/>
</dbReference>
<dbReference type="FunFam" id="1.20.5.5270:FF:000002">
    <property type="entry name" value="Lon protease homolog"/>
    <property type="match status" value="1"/>
</dbReference>
<dbReference type="Proteomes" id="UP000603453">
    <property type="component" value="Unassembled WGS sequence"/>
</dbReference>
<feature type="active site" evidence="8 10">
    <location>
        <position position="760"/>
    </location>
</feature>
<evidence type="ECO:0000313" key="15">
    <source>
        <dbReference type="EMBL" id="KAG2207916.1"/>
    </source>
</evidence>
<dbReference type="GO" id="GO:0006508">
    <property type="term" value="P:proteolysis"/>
    <property type="evidence" value="ECO:0007669"/>
    <property type="project" value="UniProtKB-KW"/>
</dbReference>
<keyword evidence="3 9" id="KW-0547">Nucleotide-binding</keyword>
<keyword evidence="4 10" id="KW-0378">Hydrolase</keyword>
<comment type="similarity">
    <text evidence="10 11">Belongs to the peptidase S16 family.</text>
</comment>
<dbReference type="OrthoDB" id="2411602at2759"/>
<dbReference type="SMART" id="SM00382">
    <property type="entry name" value="AAA"/>
    <property type="match status" value="1"/>
</dbReference>
<dbReference type="Gene3D" id="2.30.130.40">
    <property type="entry name" value="LON domain-like"/>
    <property type="match status" value="1"/>
</dbReference>
<name>A0A8H7RE25_9FUNG</name>
<evidence type="ECO:0000256" key="6">
    <source>
        <dbReference type="ARBA" id="ARBA00022840"/>
    </source>
</evidence>
<dbReference type="InterPro" id="IPR015947">
    <property type="entry name" value="PUA-like_sf"/>
</dbReference>
<dbReference type="FunFam" id="3.40.50.300:FF:000382">
    <property type="entry name" value="Lon protease homolog 2, peroxisomal"/>
    <property type="match status" value="1"/>
</dbReference>
<dbReference type="Pfam" id="PF05362">
    <property type="entry name" value="Lon_C"/>
    <property type="match status" value="1"/>
</dbReference>
<dbReference type="InterPro" id="IPR003593">
    <property type="entry name" value="AAA+_ATPase"/>
</dbReference>
<dbReference type="InterPro" id="IPR027065">
    <property type="entry name" value="Lon_Prtase"/>
</dbReference>
<dbReference type="InterPro" id="IPR008268">
    <property type="entry name" value="Peptidase_S16_AS"/>
</dbReference>
<dbReference type="Gene3D" id="1.10.8.60">
    <property type="match status" value="1"/>
</dbReference>
<dbReference type="Pfam" id="PF02190">
    <property type="entry name" value="LON_substr_bdg"/>
    <property type="match status" value="1"/>
</dbReference>
<dbReference type="PANTHER" id="PTHR10046">
    <property type="entry name" value="ATP DEPENDENT LON PROTEASE FAMILY MEMBER"/>
    <property type="match status" value="1"/>
</dbReference>
<dbReference type="InterPro" id="IPR014721">
    <property type="entry name" value="Ribsml_uS5_D2-typ_fold_subgr"/>
</dbReference>
<dbReference type="Gene3D" id="3.40.50.300">
    <property type="entry name" value="P-loop containing nucleotide triphosphate hydrolases"/>
    <property type="match status" value="1"/>
</dbReference>
<dbReference type="EC" id="3.4.21.-" evidence="12"/>
<dbReference type="InterPro" id="IPR027417">
    <property type="entry name" value="P-loop_NTPase"/>
</dbReference>
<dbReference type="SMART" id="SM00464">
    <property type="entry name" value="LON"/>
    <property type="match status" value="1"/>
</dbReference>